<evidence type="ECO:0000313" key="1">
    <source>
        <dbReference type="EMBL" id="KAG8077444.1"/>
    </source>
</evidence>
<organism evidence="1 2">
    <name type="scientific">Zizania palustris</name>
    <name type="common">Northern wild rice</name>
    <dbReference type="NCBI Taxonomy" id="103762"/>
    <lineage>
        <taxon>Eukaryota</taxon>
        <taxon>Viridiplantae</taxon>
        <taxon>Streptophyta</taxon>
        <taxon>Embryophyta</taxon>
        <taxon>Tracheophyta</taxon>
        <taxon>Spermatophyta</taxon>
        <taxon>Magnoliopsida</taxon>
        <taxon>Liliopsida</taxon>
        <taxon>Poales</taxon>
        <taxon>Poaceae</taxon>
        <taxon>BOP clade</taxon>
        <taxon>Oryzoideae</taxon>
        <taxon>Oryzeae</taxon>
        <taxon>Zizaniinae</taxon>
        <taxon>Zizania</taxon>
    </lineage>
</organism>
<name>A0A8J5T2I5_ZIZPA</name>
<reference evidence="1" key="1">
    <citation type="journal article" date="2021" name="bioRxiv">
        <title>Whole Genome Assembly and Annotation of Northern Wild Rice, Zizania palustris L., Supports a Whole Genome Duplication in the Zizania Genus.</title>
        <authorList>
            <person name="Haas M."/>
            <person name="Kono T."/>
            <person name="Macchietto M."/>
            <person name="Millas R."/>
            <person name="McGilp L."/>
            <person name="Shao M."/>
            <person name="Duquette J."/>
            <person name="Hirsch C.N."/>
            <person name="Kimball J."/>
        </authorList>
    </citation>
    <scope>NUCLEOTIDE SEQUENCE</scope>
    <source>
        <tissue evidence="1">Fresh leaf tissue</tissue>
    </source>
</reference>
<dbReference type="OrthoDB" id="721429at2759"/>
<protein>
    <submittedName>
        <fullName evidence="1">Uncharacterized protein</fullName>
    </submittedName>
</protein>
<accession>A0A8J5T2I5</accession>
<dbReference type="Proteomes" id="UP000729402">
    <property type="component" value="Unassembled WGS sequence"/>
</dbReference>
<reference evidence="1" key="2">
    <citation type="submission" date="2021-02" db="EMBL/GenBank/DDBJ databases">
        <authorList>
            <person name="Kimball J.A."/>
            <person name="Haas M.W."/>
            <person name="Macchietto M."/>
            <person name="Kono T."/>
            <person name="Duquette J."/>
            <person name="Shao M."/>
        </authorList>
    </citation>
    <scope>NUCLEOTIDE SEQUENCE</scope>
    <source>
        <tissue evidence="1">Fresh leaf tissue</tissue>
    </source>
</reference>
<sequence length="192" mass="20575">MDGHGHSYCPSSSTAIPHRSVAVVPDPSDLDLLSQAPTSQSLSAGRVDMDHLDLNSQSDCFPFIEEYSGRGRGVPVRGHRGRGTVTTVSQPATMGFVPHGGSPPLRISDSYLGADSGMGSGSHGMFFGRGASTAGTGTLPLVRITGDEEELDDEVEDSFPFNKFDKADWSEENTYVFVNWLLNKYGSVLYAL</sequence>
<dbReference type="EMBL" id="JAAALK010000282">
    <property type="protein sequence ID" value="KAG8077444.1"/>
    <property type="molecule type" value="Genomic_DNA"/>
</dbReference>
<evidence type="ECO:0000313" key="2">
    <source>
        <dbReference type="Proteomes" id="UP000729402"/>
    </source>
</evidence>
<dbReference type="AlphaFoldDB" id="A0A8J5T2I5"/>
<keyword evidence="2" id="KW-1185">Reference proteome</keyword>
<proteinExistence type="predicted"/>
<gene>
    <name evidence="1" type="ORF">GUJ93_ZPchr0007g3962</name>
</gene>
<comment type="caution">
    <text evidence="1">The sequence shown here is derived from an EMBL/GenBank/DDBJ whole genome shotgun (WGS) entry which is preliminary data.</text>
</comment>